<organism evidence="1 2">
    <name type="scientific">Phaeodactylibacter xiamenensis</name>
    <dbReference type="NCBI Taxonomy" id="1524460"/>
    <lineage>
        <taxon>Bacteria</taxon>
        <taxon>Pseudomonadati</taxon>
        <taxon>Bacteroidota</taxon>
        <taxon>Saprospiria</taxon>
        <taxon>Saprospirales</taxon>
        <taxon>Haliscomenobacteraceae</taxon>
        <taxon>Phaeodactylibacter</taxon>
    </lineage>
</organism>
<sequence length="68" mass="7584">MHEQTQQIKDSPNTLVRLLNDMYSAQGQYVSLLCTSTGQHFWETALSDLFKAQPGEAEITDAAALLKK</sequence>
<dbReference type="STRING" id="1524460.IX84_08285"/>
<dbReference type="RefSeq" id="WP_044218418.1">
    <property type="nucleotide sequence ID" value="NZ_JBKAGJ010000018.1"/>
</dbReference>
<protein>
    <submittedName>
        <fullName evidence="1">Uncharacterized protein</fullName>
    </submittedName>
</protein>
<keyword evidence="2" id="KW-1185">Reference proteome</keyword>
<dbReference type="Proteomes" id="UP000029736">
    <property type="component" value="Unassembled WGS sequence"/>
</dbReference>
<accession>A0A098S7V5</accession>
<gene>
    <name evidence="1" type="ORF">IX84_08285</name>
</gene>
<name>A0A098S7V5_9BACT</name>
<dbReference type="AlphaFoldDB" id="A0A098S7V5"/>
<comment type="caution">
    <text evidence="1">The sequence shown here is derived from an EMBL/GenBank/DDBJ whole genome shotgun (WGS) entry which is preliminary data.</text>
</comment>
<proteinExistence type="predicted"/>
<evidence type="ECO:0000313" key="1">
    <source>
        <dbReference type="EMBL" id="KGE88654.1"/>
    </source>
</evidence>
<dbReference type="EMBL" id="JPOS01000018">
    <property type="protein sequence ID" value="KGE88654.1"/>
    <property type="molecule type" value="Genomic_DNA"/>
</dbReference>
<reference evidence="1 2" key="1">
    <citation type="journal article" date="2014" name="Int. J. Syst. Evol. Microbiol.">
        <title>Phaeodactylibacter xiamenensis gen. nov., sp. nov., a member of the family Saprospiraceae isolated from the marine alga Phaeodactylum tricornutum.</title>
        <authorList>
            <person name="Chen Z.Jr."/>
            <person name="Lei X."/>
            <person name="Lai Q."/>
            <person name="Li Y."/>
            <person name="Zhang B."/>
            <person name="Zhang J."/>
            <person name="Zhang H."/>
            <person name="Yang L."/>
            <person name="Zheng W."/>
            <person name="Tian Y."/>
            <person name="Yu Z."/>
            <person name="Xu H.Jr."/>
            <person name="Zheng T."/>
        </authorList>
    </citation>
    <scope>NUCLEOTIDE SEQUENCE [LARGE SCALE GENOMIC DNA]</scope>
    <source>
        <strain evidence="1 2">KD52</strain>
    </source>
</reference>
<evidence type="ECO:0000313" key="2">
    <source>
        <dbReference type="Proteomes" id="UP000029736"/>
    </source>
</evidence>